<feature type="domain" description="YdhG-like" evidence="2">
    <location>
        <begin position="53"/>
        <end position="144"/>
    </location>
</feature>
<dbReference type="InterPro" id="IPR014922">
    <property type="entry name" value="YdhG-like"/>
</dbReference>
<accession>A0A1G7TL24</accession>
<dbReference type="Proteomes" id="UP000199495">
    <property type="component" value="Unassembled WGS sequence"/>
</dbReference>
<dbReference type="OrthoDB" id="9811812at2"/>
<dbReference type="RefSeq" id="WP_090592778.1">
    <property type="nucleotide sequence ID" value="NZ_FNCS01000002.1"/>
</dbReference>
<evidence type="ECO:0000259" key="2">
    <source>
        <dbReference type="Pfam" id="PF08818"/>
    </source>
</evidence>
<dbReference type="AlphaFoldDB" id="A0A1G7TL24"/>
<sequence length="154" mass="16782">MAGKTAKSTPKRPPLKPGPDGVVRLSGGNPQIAKGDGDGPVQAFIAAMPGWQSEIGRQMDAIIVEVVPDVFKSVKWNTPFYGTEPKSWFVSFHCMTKYIKVAFPDGTSLEPVPPGTSKQANVRYLDVREGAFDAEQFADWVRQASRLPGERFGS</sequence>
<reference evidence="3 4" key="1">
    <citation type="submission" date="2016-10" db="EMBL/GenBank/DDBJ databases">
        <authorList>
            <person name="de Groot N.N."/>
        </authorList>
    </citation>
    <scope>NUCLEOTIDE SEQUENCE [LARGE SCALE GENOMIC DNA]</scope>
    <source>
        <strain evidence="3 4">CGMCC 1.10267</strain>
    </source>
</reference>
<dbReference type="Pfam" id="PF08818">
    <property type="entry name" value="DUF1801"/>
    <property type="match status" value="1"/>
</dbReference>
<dbReference type="STRING" id="440168.SAMN04487974_102182"/>
<keyword evidence="4" id="KW-1185">Reference proteome</keyword>
<evidence type="ECO:0000256" key="1">
    <source>
        <dbReference type="SAM" id="MobiDB-lite"/>
    </source>
</evidence>
<evidence type="ECO:0000313" key="4">
    <source>
        <dbReference type="Proteomes" id="UP000199495"/>
    </source>
</evidence>
<dbReference type="SUPFAM" id="SSF159888">
    <property type="entry name" value="YdhG-like"/>
    <property type="match status" value="1"/>
</dbReference>
<dbReference type="EMBL" id="FNCS01000002">
    <property type="protein sequence ID" value="SDG35714.1"/>
    <property type="molecule type" value="Genomic_DNA"/>
</dbReference>
<dbReference type="Gene3D" id="3.90.1150.200">
    <property type="match status" value="1"/>
</dbReference>
<feature type="region of interest" description="Disordered" evidence="1">
    <location>
        <begin position="1"/>
        <end position="29"/>
    </location>
</feature>
<evidence type="ECO:0000313" key="3">
    <source>
        <dbReference type="EMBL" id="SDG35714.1"/>
    </source>
</evidence>
<protein>
    <recommendedName>
        <fullName evidence="2">YdhG-like domain-containing protein</fullName>
    </recommendedName>
</protein>
<proteinExistence type="predicted"/>
<organism evidence="3 4">
    <name type="scientific">Pelagibacterium luteolum</name>
    <dbReference type="NCBI Taxonomy" id="440168"/>
    <lineage>
        <taxon>Bacteria</taxon>
        <taxon>Pseudomonadati</taxon>
        <taxon>Pseudomonadota</taxon>
        <taxon>Alphaproteobacteria</taxon>
        <taxon>Hyphomicrobiales</taxon>
        <taxon>Devosiaceae</taxon>
        <taxon>Pelagibacterium</taxon>
    </lineage>
</organism>
<gene>
    <name evidence="3" type="ORF">SAMN04487974_102182</name>
</gene>
<name>A0A1G7TL24_9HYPH</name>